<evidence type="ECO:0000256" key="2">
    <source>
        <dbReference type="ARBA" id="ARBA00022475"/>
    </source>
</evidence>
<evidence type="ECO:0000256" key="4">
    <source>
        <dbReference type="ARBA" id="ARBA00022989"/>
    </source>
</evidence>
<dbReference type="Pfam" id="PF02687">
    <property type="entry name" value="FtsX"/>
    <property type="match status" value="1"/>
</dbReference>
<evidence type="ECO:0000256" key="3">
    <source>
        <dbReference type="ARBA" id="ARBA00022692"/>
    </source>
</evidence>
<gene>
    <name evidence="10" type="ORF">EDC17_10344</name>
</gene>
<sequence>MNTFSLVWKNISQQWGSAILSVLLTAFGVSILIVIYISSVTFEKQLENNSKNIDLVVGAKGSPMQLILSSLYHVDNPTGNIPLTEANKIAENPLVQLATPISLGDNYKGHRIIGTDQTFLELYELKIKEGQLWKKSFEVVLGAEVARKQALKIGDKIFSAHGLSAESHQHDDHPFTVVGILEPAQSVVDNLILSNLSSVWEVHGIAHQGEHIHADDDHDHNHSHDHNHDGHAHEHNEDDHNHDHADHAHDEGHDHNHDHDKNTSAATSSDVQEEELVTEKPQNNTFIKSIGQDMIEDHGVEITALLVKYSSPTALSVLPRMINQSTQMQAASPAIESSRVFSLLGVGFDSLGILAYVIMIIAGFSVFISLYNAMKDRKYDLAIMRTLGATKAKLFTITLVEGLIITCIGGVIGLVLGHLILYYISLQASESADFIQVFAIHTNELLILLAAMGIGILASILPAIKAYQTTISNILSSK</sequence>
<evidence type="ECO:0000313" key="10">
    <source>
        <dbReference type="EMBL" id="TCV10328.1"/>
    </source>
</evidence>
<dbReference type="InterPro" id="IPR003838">
    <property type="entry name" value="ABC3_permease_C"/>
</dbReference>
<evidence type="ECO:0000256" key="1">
    <source>
        <dbReference type="ARBA" id="ARBA00004651"/>
    </source>
</evidence>
<reference evidence="10 11" key="1">
    <citation type="submission" date="2019-03" db="EMBL/GenBank/DDBJ databases">
        <title>Genomic Encyclopedia of Type Strains, Phase IV (KMG-IV): sequencing the most valuable type-strain genomes for metagenomic binning, comparative biology and taxonomic classification.</title>
        <authorList>
            <person name="Goeker M."/>
        </authorList>
    </citation>
    <scope>NUCLEOTIDE SEQUENCE [LARGE SCALE GENOMIC DNA]</scope>
    <source>
        <strain evidence="10 11">DSM 22362</strain>
    </source>
</reference>
<keyword evidence="11" id="KW-1185">Reference proteome</keyword>
<keyword evidence="3 7" id="KW-0812">Transmembrane</keyword>
<proteinExistence type="predicted"/>
<feature type="transmembrane region" description="Helical" evidence="7">
    <location>
        <begin position="353"/>
        <end position="373"/>
    </location>
</feature>
<dbReference type="RefSeq" id="WP_132778280.1">
    <property type="nucleotide sequence ID" value="NZ_SMBZ01000034.1"/>
</dbReference>
<evidence type="ECO:0000256" key="6">
    <source>
        <dbReference type="SAM" id="MobiDB-lite"/>
    </source>
</evidence>
<feature type="transmembrane region" description="Helical" evidence="7">
    <location>
        <begin position="15"/>
        <end position="37"/>
    </location>
</feature>
<dbReference type="GO" id="GO:0005886">
    <property type="term" value="C:plasma membrane"/>
    <property type="evidence" value="ECO:0007669"/>
    <property type="project" value="UniProtKB-SubCell"/>
</dbReference>
<organism evidence="10 11">
    <name type="scientific">Sphingobacterium alimentarium</name>
    <dbReference type="NCBI Taxonomy" id="797292"/>
    <lineage>
        <taxon>Bacteria</taxon>
        <taxon>Pseudomonadati</taxon>
        <taxon>Bacteroidota</taxon>
        <taxon>Sphingobacteriia</taxon>
        <taxon>Sphingobacteriales</taxon>
        <taxon>Sphingobacteriaceae</taxon>
        <taxon>Sphingobacterium</taxon>
    </lineage>
</organism>
<keyword evidence="2" id="KW-1003">Cell membrane</keyword>
<evidence type="ECO:0000259" key="8">
    <source>
        <dbReference type="Pfam" id="PF02687"/>
    </source>
</evidence>
<dbReference type="InterPro" id="IPR025857">
    <property type="entry name" value="MacB_PCD"/>
</dbReference>
<dbReference type="EMBL" id="SMBZ01000034">
    <property type="protein sequence ID" value="TCV10328.1"/>
    <property type="molecule type" value="Genomic_DNA"/>
</dbReference>
<comment type="caution">
    <text evidence="10">The sequence shown here is derived from an EMBL/GenBank/DDBJ whole genome shotgun (WGS) entry which is preliminary data.</text>
</comment>
<dbReference type="Pfam" id="PF12704">
    <property type="entry name" value="MacB_PCD"/>
    <property type="match status" value="1"/>
</dbReference>
<evidence type="ECO:0000256" key="5">
    <source>
        <dbReference type="ARBA" id="ARBA00023136"/>
    </source>
</evidence>
<dbReference type="Proteomes" id="UP000295197">
    <property type="component" value="Unassembled WGS sequence"/>
</dbReference>
<dbReference type="AlphaFoldDB" id="A0A4R3VW93"/>
<evidence type="ECO:0000313" key="11">
    <source>
        <dbReference type="Proteomes" id="UP000295197"/>
    </source>
</evidence>
<feature type="domain" description="ABC3 transporter permease C-terminal" evidence="8">
    <location>
        <begin position="353"/>
        <end position="469"/>
    </location>
</feature>
<name>A0A4R3VW93_9SPHI</name>
<feature type="domain" description="MacB-like periplasmic core" evidence="9">
    <location>
        <begin position="19"/>
        <end position="198"/>
    </location>
</feature>
<dbReference type="PANTHER" id="PTHR43738">
    <property type="entry name" value="ABC TRANSPORTER, MEMBRANE PROTEIN"/>
    <property type="match status" value="1"/>
</dbReference>
<dbReference type="PANTHER" id="PTHR43738:SF2">
    <property type="entry name" value="ABC TRANSPORTER PERMEASE"/>
    <property type="match status" value="1"/>
</dbReference>
<accession>A0A4R3VW93</accession>
<feature type="compositionally biased region" description="Basic and acidic residues" evidence="6">
    <location>
        <begin position="213"/>
        <end position="262"/>
    </location>
</feature>
<dbReference type="OrthoDB" id="9784014at2"/>
<evidence type="ECO:0000256" key="7">
    <source>
        <dbReference type="SAM" id="Phobius"/>
    </source>
</evidence>
<evidence type="ECO:0000259" key="9">
    <source>
        <dbReference type="Pfam" id="PF12704"/>
    </source>
</evidence>
<keyword evidence="4 7" id="KW-1133">Transmembrane helix</keyword>
<dbReference type="InterPro" id="IPR051125">
    <property type="entry name" value="ABC-4/HrtB_transporter"/>
</dbReference>
<feature type="transmembrane region" description="Helical" evidence="7">
    <location>
        <begin position="394"/>
        <end position="425"/>
    </location>
</feature>
<comment type="subcellular location">
    <subcellularLocation>
        <location evidence="1">Cell membrane</location>
        <topology evidence="1">Multi-pass membrane protein</topology>
    </subcellularLocation>
</comment>
<feature type="region of interest" description="Disordered" evidence="6">
    <location>
        <begin position="213"/>
        <end position="283"/>
    </location>
</feature>
<feature type="transmembrane region" description="Helical" evidence="7">
    <location>
        <begin position="445"/>
        <end position="464"/>
    </location>
</feature>
<protein>
    <submittedName>
        <fullName evidence="10">Putative ABC transport system permease protein</fullName>
    </submittedName>
</protein>
<keyword evidence="5 7" id="KW-0472">Membrane</keyword>